<dbReference type="EMBL" id="OX596100">
    <property type="protein sequence ID" value="CAI9696088.1"/>
    <property type="molecule type" value="Genomic_DNA"/>
</dbReference>
<organism evidence="1 2">
    <name type="scientific">Rangifer tarandus platyrhynchus</name>
    <name type="common">Svalbard reindeer</name>
    <dbReference type="NCBI Taxonomy" id="3082113"/>
    <lineage>
        <taxon>Eukaryota</taxon>
        <taxon>Metazoa</taxon>
        <taxon>Chordata</taxon>
        <taxon>Craniata</taxon>
        <taxon>Vertebrata</taxon>
        <taxon>Euteleostomi</taxon>
        <taxon>Mammalia</taxon>
        <taxon>Eutheria</taxon>
        <taxon>Laurasiatheria</taxon>
        <taxon>Artiodactyla</taxon>
        <taxon>Ruminantia</taxon>
        <taxon>Pecora</taxon>
        <taxon>Cervidae</taxon>
        <taxon>Odocoileinae</taxon>
        <taxon>Rangifer</taxon>
    </lineage>
</organism>
<sequence>MEPRDSCPLLDGVDAATLHPQHPARFCLPSRCGLSLKACREPPAGFPLPLPADVLATLWKTCVSRESALSDVGTTACPCMPHTQHLPARPPGLLRGLAPAGGSGFYFFNGALRMDRMQRAGTQFLGSIPGPLQLRQSVRPVARHCSRGSRSRTNRLPCRPYTRGDRPTVPLGTLAPQKSRPNYLAPVQPTQPGSEQLAACSATLFCTAPEPPSLNKGFLGSSGTRQAVLAPGGPSQAGSLGPPQPTGTPRTALGG</sequence>
<dbReference type="Proteomes" id="UP001162501">
    <property type="component" value="Chromosome 16"/>
</dbReference>
<evidence type="ECO:0000313" key="1">
    <source>
        <dbReference type="EMBL" id="CAI9696088.1"/>
    </source>
</evidence>
<protein>
    <submittedName>
        <fullName evidence="1">Uncharacterized protein</fullName>
    </submittedName>
</protein>
<accession>A0ACB0E6K6</accession>
<proteinExistence type="predicted"/>
<evidence type="ECO:0000313" key="2">
    <source>
        <dbReference type="Proteomes" id="UP001162501"/>
    </source>
</evidence>
<gene>
    <name evidence="1" type="ORF">MRATA1EN3_LOCUS7301</name>
</gene>
<name>A0ACB0E6K6_RANTA</name>
<reference evidence="1" key="1">
    <citation type="submission" date="2023-05" db="EMBL/GenBank/DDBJ databases">
        <authorList>
            <consortium name="ELIXIR-Norway"/>
        </authorList>
    </citation>
    <scope>NUCLEOTIDE SEQUENCE</scope>
</reference>